<accession>A0A1L7CTB6</accession>
<evidence type="ECO:0000259" key="1">
    <source>
        <dbReference type="Pfam" id="PF04296"/>
    </source>
</evidence>
<dbReference type="InterPro" id="IPR035931">
    <property type="entry name" value="YlxR-like_sf"/>
</dbReference>
<dbReference type="EMBL" id="CP009247">
    <property type="protein sequence ID" value="APT89094.1"/>
    <property type="molecule type" value="Genomic_DNA"/>
</dbReference>
<dbReference type="RefSeq" id="WP_075664072.1">
    <property type="nucleotide sequence ID" value="NZ_CP009247.1"/>
</dbReference>
<evidence type="ECO:0000313" key="3">
    <source>
        <dbReference type="Proteomes" id="UP000185434"/>
    </source>
</evidence>
<organism evidence="2 3">
    <name type="scientific">Corynebacterium frankenforstense DSM 45800</name>
    <dbReference type="NCBI Taxonomy" id="1437875"/>
    <lineage>
        <taxon>Bacteria</taxon>
        <taxon>Bacillati</taxon>
        <taxon>Actinomycetota</taxon>
        <taxon>Actinomycetes</taxon>
        <taxon>Mycobacteriales</taxon>
        <taxon>Corynebacteriaceae</taxon>
        <taxon>Corynebacterium</taxon>
    </lineage>
</organism>
<dbReference type="KEGG" id="cfk:CFRA_07290"/>
<proteinExistence type="predicted"/>
<name>A0A1L7CTB6_9CORY</name>
<reference evidence="2 3" key="1">
    <citation type="submission" date="2014-08" db="EMBL/GenBank/DDBJ databases">
        <title>Complete genome sequence of Corynebacterium frankenforstense ST18(T) (=DSM 45800(T)), isolated from raw cow milk.</title>
        <authorList>
            <person name="Ruckert C."/>
            <person name="Albersmeier A."/>
            <person name="Winkler A."/>
            <person name="Lipski A."/>
            <person name="Kalinowski J."/>
        </authorList>
    </citation>
    <scope>NUCLEOTIDE SEQUENCE [LARGE SCALE GENOMIC DNA]</scope>
    <source>
        <strain evidence="2 3">ST18</strain>
    </source>
</reference>
<dbReference type="AlphaFoldDB" id="A0A1L7CTB6"/>
<keyword evidence="3" id="KW-1185">Reference proteome</keyword>
<dbReference type="OrthoDB" id="5244965at2"/>
<dbReference type="SUPFAM" id="SSF64376">
    <property type="entry name" value="YlxR-like"/>
    <property type="match status" value="1"/>
</dbReference>
<dbReference type="PANTHER" id="PTHR34215:SF1">
    <property type="entry name" value="YLXR DOMAIN-CONTAINING PROTEIN"/>
    <property type="match status" value="1"/>
</dbReference>
<gene>
    <name evidence="2" type="ORF">CFRA_07290</name>
</gene>
<evidence type="ECO:0000313" key="2">
    <source>
        <dbReference type="EMBL" id="APT89094.1"/>
    </source>
</evidence>
<dbReference type="Pfam" id="PF04296">
    <property type="entry name" value="YlxR"/>
    <property type="match status" value="1"/>
</dbReference>
<dbReference type="InterPro" id="IPR007393">
    <property type="entry name" value="YlxR_dom"/>
</dbReference>
<dbReference type="InterPro" id="IPR037465">
    <property type="entry name" value="YlxR"/>
</dbReference>
<dbReference type="STRING" id="1437875.CFRA_07290"/>
<keyword evidence="2" id="KW-0238">DNA-binding</keyword>
<dbReference type="GO" id="GO:0003677">
    <property type="term" value="F:DNA binding"/>
    <property type="evidence" value="ECO:0007669"/>
    <property type="project" value="UniProtKB-KW"/>
</dbReference>
<dbReference type="Gene3D" id="3.30.1230.10">
    <property type="entry name" value="YlxR-like"/>
    <property type="match status" value="1"/>
</dbReference>
<feature type="domain" description="YlxR" evidence="1">
    <location>
        <begin position="4"/>
        <end position="79"/>
    </location>
</feature>
<dbReference type="Proteomes" id="UP000185434">
    <property type="component" value="Chromosome"/>
</dbReference>
<sequence length="92" mass="10440">MPVRTCVATHQRKADTELLRLVVDPSDPDRIIPDPRRRLPGRGAWITPDLDALDLACQRRAIQRALRVSAETDTGQVREYLADPDLKRKTDP</sequence>
<dbReference type="PANTHER" id="PTHR34215">
    <property type="entry name" value="BLL0784 PROTEIN"/>
    <property type="match status" value="1"/>
</dbReference>
<protein>
    <submittedName>
        <fullName evidence="2">DNA-binding protein</fullName>
    </submittedName>
</protein>